<evidence type="ECO:0000313" key="2">
    <source>
        <dbReference type="EMBL" id="SET74908.1"/>
    </source>
</evidence>
<dbReference type="EMBL" id="FOHE01000024">
    <property type="protein sequence ID" value="SET74908.1"/>
    <property type="molecule type" value="Genomic_DNA"/>
</dbReference>
<dbReference type="InterPro" id="IPR036986">
    <property type="entry name" value="S4_RNA-bd_sf"/>
</dbReference>
<accession>A0A1I0GU66</accession>
<dbReference type="NCBIfam" id="TIGR02988">
    <property type="entry name" value="YaaA_near_RecF"/>
    <property type="match status" value="1"/>
</dbReference>
<organism evidence="2 3">
    <name type="scientific">Oceanobacillus limi</name>
    <dbReference type="NCBI Taxonomy" id="930131"/>
    <lineage>
        <taxon>Bacteria</taxon>
        <taxon>Bacillati</taxon>
        <taxon>Bacillota</taxon>
        <taxon>Bacilli</taxon>
        <taxon>Bacillales</taxon>
        <taxon>Bacillaceae</taxon>
        <taxon>Oceanobacillus</taxon>
    </lineage>
</organism>
<dbReference type="GO" id="GO:0003723">
    <property type="term" value="F:RNA binding"/>
    <property type="evidence" value="ECO:0007669"/>
    <property type="project" value="UniProtKB-KW"/>
</dbReference>
<dbReference type="STRING" id="930131.SAMN05216389_12445"/>
<keyword evidence="1" id="KW-0694">RNA-binding</keyword>
<gene>
    <name evidence="2" type="ORF">SAMN05216389_12445</name>
</gene>
<dbReference type="SUPFAM" id="SSF55174">
    <property type="entry name" value="Alpha-L RNA-binding motif"/>
    <property type="match status" value="1"/>
</dbReference>
<evidence type="ECO:0000256" key="1">
    <source>
        <dbReference type="PROSITE-ProRule" id="PRU00182"/>
    </source>
</evidence>
<dbReference type="AlphaFoldDB" id="A0A1I0GU66"/>
<proteinExistence type="predicted"/>
<dbReference type="InterPro" id="IPR014330">
    <property type="entry name" value="RNA-bd_S4-rel_YaaA"/>
</dbReference>
<dbReference type="PROSITE" id="PS50889">
    <property type="entry name" value="S4"/>
    <property type="match status" value="1"/>
</dbReference>
<dbReference type="Gene3D" id="3.10.290.10">
    <property type="entry name" value="RNA-binding S4 domain"/>
    <property type="match status" value="1"/>
</dbReference>
<keyword evidence="3" id="KW-1185">Reference proteome</keyword>
<protein>
    <submittedName>
        <fullName evidence="2">S4 domain protein YaaA</fullName>
    </submittedName>
</protein>
<sequence length="81" mass="9160">MQRNLVIKMHEKIEISTEYITLGQFVKLANILESGGMVKSFLQDQGVLVNGEREHRRGRKIYPNDVVVIEGAGSYIAVKQD</sequence>
<reference evidence="2 3" key="1">
    <citation type="submission" date="2016-10" db="EMBL/GenBank/DDBJ databases">
        <authorList>
            <person name="de Groot N.N."/>
        </authorList>
    </citation>
    <scope>NUCLEOTIDE SEQUENCE [LARGE SCALE GENOMIC DNA]</scope>
    <source>
        <strain evidence="2 3">IBRC-M 10780</strain>
    </source>
</reference>
<dbReference type="Proteomes" id="UP000198618">
    <property type="component" value="Unassembled WGS sequence"/>
</dbReference>
<evidence type="ECO:0000313" key="3">
    <source>
        <dbReference type="Proteomes" id="UP000198618"/>
    </source>
</evidence>
<name>A0A1I0GU66_9BACI</name>
<dbReference type="Pfam" id="PF13275">
    <property type="entry name" value="S4_2"/>
    <property type="match status" value="1"/>
</dbReference>